<feature type="transmembrane region" description="Helical" evidence="2">
    <location>
        <begin position="22"/>
        <end position="39"/>
    </location>
</feature>
<accession>A0ABR7D969</accession>
<reference evidence="4 5" key="1">
    <citation type="submission" date="2020-08" db="EMBL/GenBank/DDBJ databases">
        <title>Genome public.</title>
        <authorList>
            <person name="Liu C."/>
            <person name="Sun Q."/>
        </authorList>
    </citation>
    <scope>NUCLEOTIDE SEQUENCE [LARGE SCALE GENOMIC DNA]</scope>
    <source>
        <strain evidence="4 5">NSJ-6</strain>
    </source>
</reference>
<gene>
    <name evidence="4" type="ORF">H8S20_02200</name>
</gene>
<dbReference type="EMBL" id="JACOOO010000004">
    <property type="protein sequence ID" value="MBC5627695.1"/>
    <property type="molecule type" value="Genomic_DNA"/>
</dbReference>
<sequence length="278" mass="31910">MPIETKDKVGNRIKKNKIRKRNRSYIIIGTIIITTFGIYKIDNLCKQQTVAGAIIEEKNGLSNSEDNTRSNSNTQENNTSENTKVKSDNIKEESNDYLMLINKNSGINENYIPPDLVIPNVKFRVADDMCREMRLDAANALENMFNDAEEDGINLIAISGYRSYDYQKVVYDRSVATEGQEYTNNYVAIPGTSEHQTGLVMDLLSDEYLSLDEGFENTMAFQWIMDNMTNYGFILRYPKGKEDITGYDYEPWHLRYVGVDVAEEIMSKGITLEEYLER</sequence>
<keyword evidence="4" id="KW-0378">Hydrolase</keyword>
<name>A0ABR7D969_9CLOT</name>
<dbReference type="PANTHER" id="PTHR34385:SF1">
    <property type="entry name" value="PEPTIDOGLYCAN L-ALANYL-D-GLUTAMATE ENDOPEPTIDASE CWLK"/>
    <property type="match status" value="1"/>
</dbReference>
<evidence type="ECO:0000256" key="2">
    <source>
        <dbReference type="SAM" id="Phobius"/>
    </source>
</evidence>
<proteinExistence type="predicted"/>
<evidence type="ECO:0000256" key="1">
    <source>
        <dbReference type="SAM" id="MobiDB-lite"/>
    </source>
</evidence>
<dbReference type="PANTHER" id="PTHR34385">
    <property type="entry name" value="D-ALANYL-D-ALANINE CARBOXYPEPTIDASE"/>
    <property type="match status" value="1"/>
</dbReference>
<organism evidence="4 5">
    <name type="scientific">Clostridium hominis</name>
    <dbReference type="NCBI Taxonomy" id="2763036"/>
    <lineage>
        <taxon>Bacteria</taxon>
        <taxon>Bacillati</taxon>
        <taxon>Bacillota</taxon>
        <taxon>Clostridia</taxon>
        <taxon>Eubacteriales</taxon>
        <taxon>Clostridiaceae</taxon>
        <taxon>Clostridium</taxon>
    </lineage>
</organism>
<dbReference type="Proteomes" id="UP000596929">
    <property type="component" value="Unassembled WGS sequence"/>
</dbReference>
<comment type="caution">
    <text evidence="4">The sequence shown here is derived from an EMBL/GenBank/DDBJ whole genome shotgun (WGS) entry which is preliminary data.</text>
</comment>
<evidence type="ECO:0000259" key="3">
    <source>
        <dbReference type="Pfam" id="PF02557"/>
    </source>
</evidence>
<dbReference type="InterPro" id="IPR058193">
    <property type="entry name" value="VanY/YodJ_core_dom"/>
</dbReference>
<dbReference type="Gene3D" id="3.30.1380.10">
    <property type="match status" value="1"/>
</dbReference>
<dbReference type="CDD" id="cd14852">
    <property type="entry name" value="LD-carboxypeptidase"/>
    <property type="match status" value="1"/>
</dbReference>
<keyword evidence="5" id="KW-1185">Reference proteome</keyword>
<keyword evidence="2" id="KW-0472">Membrane</keyword>
<keyword evidence="2" id="KW-1133">Transmembrane helix</keyword>
<feature type="compositionally biased region" description="Low complexity" evidence="1">
    <location>
        <begin position="69"/>
        <end position="82"/>
    </location>
</feature>
<feature type="region of interest" description="Disordered" evidence="1">
    <location>
        <begin position="61"/>
        <end position="88"/>
    </location>
</feature>
<keyword evidence="2" id="KW-0812">Transmembrane</keyword>
<dbReference type="InterPro" id="IPR009045">
    <property type="entry name" value="Zn_M74/Hedgehog-like"/>
</dbReference>
<dbReference type="InterPro" id="IPR003709">
    <property type="entry name" value="VanY-like_core_dom"/>
</dbReference>
<keyword evidence="4" id="KW-0645">Protease</keyword>
<protein>
    <submittedName>
        <fullName evidence="4">D-Ala-D-Ala carboxypeptidase VanY</fullName>
    </submittedName>
</protein>
<dbReference type="GO" id="GO:0004180">
    <property type="term" value="F:carboxypeptidase activity"/>
    <property type="evidence" value="ECO:0007669"/>
    <property type="project" value="UniProtKB-KW"/>
</dbReference>
<evidence type="ECO:0000313" key="4">
    <source>
        <dbReference type="EMBL" id="MBC5627695.1"/>
    </source>
</evidence>
<dbReference type="SUPFAM" id="SSF55166">
    <property type="entry name" value="Hedgehog/DD-peptidase"/>
    <property type="match status" value="1"/>
</dbReference>
<dbReference type="Pfam" id="PF02557">
    <property type="entry name" value="VanY"/>
    <property type="match status" value="1"/>
</dbReference>
<feature type="domain" description="D-alanyl-D-alanine carboxypeptidase-like core" evidence="3">
    <location>
        <begin position="132"/>
        <end position="258"/>
    </location>
</feature>
<dbReference type="InterPro" id="IPR052179">
    <property type="entry name" value="DD-CPase-like"/>
</dbReference>
<dbReference type="RefSeq" id="WP_032119691.1">
    <property type="nucleotide sequence ID" value="NZ_JACOOO010000004.1"/>
</dbReference>
<evidence type="ECO:0000313" key="5">
    <source>
        <dbReference type="Proteomes" id="UP000596929"/>
    </source>
</evidence>
<keyword evidence="4" id="KW-0121">Carboxypeptidase</keyword>